<reference evidence="2 3" key="1">
    <citation type="submission" date="2018-09" db="EMBL/GenBank/DDBJ databases">
        <title>Draft genome of Simplicispira sp. NY-02.</title>
        <authorList>
            <person name="Im W.T."/>
        </authorList>
    </citation>
    <scope>NUCLEOTIDE SEQUENCE [LARGE SCALE GENOMIC DNA]</scope>
    <source>
        <strain evidence="2 3">NY-02</strain>
    </source>
</reference>
<dbReference type="RefSeq" id="WP_119107694.1">
    <property type="nucleotide sequence ID" value="NZ_QXJC01000001.1"/>
</dbReference>
<accession>A0A398CJY5</accession>
<evidence type="ECO:0000256" key="1">
    <source>
        <dbReference type="SAM" id="Phobius"/>
    </source>
</evidence>
<evidence type="ECO:0000313" key="2">
    <source>
        <dbReference type="EMBL" id="RID99243.1"/>
    </source>
</evidence>
<dbReference type="Pfam" id="PF07332">
    <property type="entry name" value="Phage_holin_3_6"/>
    <property type="match status" value="1"/>
</dbReference>
<proteinExistence type="predicted"/>
<dbReference type="Proteomes" id="UP000266302">
    <property type="component" value="Unassembled WGS sequence"/>
</dbReference>
<dbReference type="InterPro" id="IPR009937">
    <property type="entry name" value="Phage_holin_3_6"/>
</dbReference>
<feature type="transmembrane region" description="Helical" evidence="1">
    <location>
        <begin position="44"/>
        <end position="71"/>
    </location>
</feature>
<dbReference type="EMBL" id="QXJC01000001">
    <property type="protein sequence ID" value="RID99243.1"/>
    <property type="molecule type" value="Genomic_DNA"/>
</dbReference>
<keyword evidence="1" id="KW-0472">Membrane</keyword>
<keyword evidence="3" id="KW-1185">Reference proteome</keyword>
<comment type="caution">
    <text evidence="2">The sequence shown here is derived from an EMBL/GenBank/DDBJ whole genome shotgun (WGS) entry which is preliminary data.</text>
</comment>
<evidence type="ECO:0000313" key="3">
    <source>
        <dbReference type="Proteomes" id="UP000266302"/>
    </source>
</evidence>
<dbReference type="OrthoDB" id="8906425at2"/>
<feature type="transmembrane region" description="Helical" evidence="1">
    <location>
        <begin position="83"/>
        <end position="103"/>
    </location>
</feature>
<protein>
    <submittedName>
        <fullName evidence="2">Phage holin family protein</fullName>
    </submittedName>
</protein>
<organism evidence="2 3">
    <name type="scientific">Simplicispira hankyongi</name>
    <dbReference type="NCBI Taxonomy" id="2315688"/>
    <lineage>
        <taxon>Bacteria</taxon>
        <taxon>Pseudomonadati</taxon>
        <taxon>Pseudomonadota</taxon>
        <taxon>Betaproteobacteria</taxon>
        <taxon>Burkholderiales</taxon>
        <taxon>Comamonadaceae</taxon>
        <taxon>Simplicispira</taxon>
    </lineage>
</organism>
<keyword evidence="1" id="KW-0812">Transmembrane</keyword>
<gene>
    <name evidence="2" type="ORF">D3F03_02035</name>
</gene>
<dbReference type="AlphaFoldDB" id="A0A398CJY5"/>
<sequence length="131" mass="14557">MDWLALLGLGAFVDRWRAHAIEAAIAVEDRTTLFRLELRDYRRSLALIVGLTIAAAALTVVTLTVLSGAIMVHFWETPERITAAWSVAGLWVLLWAAAVAALWSTARKAGNGFALTRQELGRDWQDIKERL</sequence>
<name>A0A398CJY5_9BURK</name>
<keyword evidence="1" id="KW-1133">Transmembrane helix</keyword>